<sequence>MSVRPRWDQLVYRPNEIADQVDDVDDLDDAAAAAALHEHALDQIRRTELQLMNPPTDPGLRARLERDLTAWRRVAADHAGTAAADHFEAGAGDRTLF</sequence>
<comment type="caution">
    <text evidence="1">The sequence shown here is derived from an EMBL/GenBank/DDBJ whole genome shotgun (WGS) entry which is preliminary data.</text>
</comment>
<accession>A0ABP7XRI3</accession>
<reference evidence="2" key="1">
    <citation type="journal article" date="2019" name="Int. J. Syst. Evol. Microbiol.">
        <title>The Global Catalogue of Microorganisms (GCM) 10K type strain sequencing project: providing services to taxonomists for standard genome sequencing and annotation.</title>
        <authorList>
            <consortium name="The Broad Institute Genomics Platform"/>
            <consortium name="The Broad Institute Genome Sequencing Center for Infectious Disease"/>
            <person name="Wu L."/>
            <person name="Ma J."/>
        </authorList>
    </citation>
    <scope>NUCLEOTIDE SEQUENCE [LARGE SCALE GENOMIC DNA]</scope>
    <source>
        <strain evidence="2">JCM 16703</strain>
    </source>
</reference>
<protein>
    <submittedName>
        <fullName evidence="1">Uncharacterized protein</fullName>
    </submittedName>
</protein>
<keyword evidence="2" id="KW-1185">Reference proteome</keyword>
<gene>
    <name evidence="1" type="ORF">GCM10022215_29490</name>
</gene>
<proteinExistence type="predicted"/>
<evidence type="ECO:0000313" key="1">
    <source>
        <dbReference type="EMBL" id="GAA4123135.1"/>
    </source>
</evidence>
<evidence type="ECO:0000313" key="2">
    <source>
        <dbReference type="Proteomes" id="UP001501495"/>
    </source>
</evidence>
<name>A0ABP7XRI3_9ACTN</name>
<dbReference type="Proteomes" id="UP001501495">
    <property type="component" value="Unassembled WGS sequence"/>
</dbReference>
<organism evidence="1 2">
    <name type="scientific">Nocardioides fonticola</name>
    <dbReference type="NCBI Taxonomy" id="450363"/>
    <lineage>
        <taxon>Bacteria</taxon>
        <taxon>Bacillati</taxon>
        <taxon>Actinomycetota</taxon>
        <taxon>Actinomycetes</taxon>
        <taxon>Propionibacteriales</taxon>
        <taxon>Nocardioidaceae</taxon>
        <taxon>Nocardioides</taxon>
    </lineage>
</organism>
<dbReference type="EMBL" id="BAAAZH010000023">
    <property type="protein sequence ID" value="GAA4123135.1"/>
    <property type="molecule type" value="Genomic_DNA"/>
</dbReference>
<dbReference type="RefSeq" id="WP_344734218.1">
    <property type="nucleotide sequence ID" value="NZ_BAAAZH010000023.1"/>
</dbReference>